<proteinExistence type="predicted"/>
<evidence type="ECO:0000313" key="1">
    <source>
        <dbReference type="EMBL" id="CAK0802728.1"/>
    </source>
</evidence>
<protein>
    <recommendedName>
        <fullName evidence="3">Beta-galactosidase</fullName>
    </recommendedName>
</protein>
<keyword evidence="2" id="KW-1185">Reference proteome</keyword>
<evidence type="ECO:0008006" key="3">
    <source>
        <dbReference type="Google" id="ProtNLM"/>
    </source>
</evidence>
<sequence length="99" mass="10868">MLYPAVESKGWNVPTKLAVTEVRGNVLVLNTTLFTSELETEDPWPGTLVYGQGAFPVLPLTNWAGQPVGSFKVDVPQEPHKPGPFSLFTRSDWAPGNSW</sequence>
<dbReference type="EMBL" id="CAUYUJ010002863">
    <property type="protein sequence ID" value="CAK0802728.1"/>
    <property type="molecule type" value="Genomic_DNA"/>
</dbReference>
<evidence type="ECO:0000313" key="2">
    <source>
        <dbReference type="Proteomes" id="UP001189429"/>
    </source>
</evidence>
<name>A0ABN9QHB9_9DINO</name>
<organism evidence="1 2">
    <name type="scientific">Prorocentrum cordatum</name>
    <dbReference type="NCBI Taxonomy" id="2364126"/>
    <lineage>
        <taxon>Eukaryota</taxon>
        <taxon>Sar</taxon>
        <taxon>Alveolata</taxon>
        <taxon>Dinophyceae</taxon>
        <taxon>Prorocentrales</taxon>
        <taxon>Prorocentraceae</taxon>
        <taxon>Prorocentrum</taxon>
    </lineage>
</organism>
<dbReference type="Proteomes" id="UP001189429">
    <property type="component" value="Unassembled WGS sequence"/>
</dbReference>
<reference evidence="1" key="1">
    <citation type="submission" date="2023-10" db="EMBL/GenBank/DDBJ databases">
        <authorList>
            <person name="Chen Y."/>
            <person name="Shah S."/>
            <person name="Dougan E. K."/>
            <person name="Thang M."/>
            <person name="Chan C."/>
        </authorList>
    </citation>
    <scope>NUCLEOTIDE SEQUENCE [LARGE SCALE GENOMIC DNA]</scope>
</reference>
<gene>
    <name evidence="1" type="ORF">PCOR1329_LOCUS10133</name>
</gene>
<accession>A0ABN9QHB9</accession>
<comment type="caution">
    <text evidence="1">The sequence shown here is derived from an EMBL/GenBank/DDBJ whole genome shotgun (WGS) entry which is preliminary data.</text>
</comment>